<sequence length="531" mass="60074">MAISVLEFPQEILQNILCFAIITRRLKRGLRLRLVCKHFAEAVIVALFETRLLDYSHPSGNGRSRGPWQIKTASSLQTMFHRYLVYRVRNEKLETTTRLLELREIASIICDHSKLPITTVIDKICWLGFEDAFCIYEKGNWLKRGLVRKQDGTMGRDLELAKPNLSLNVLSAAAYFNLVPLATKLLSEGHSTDQDNYLFPPAMQAASWAGNLEIVRLFQNHIASRPGFSELSPTDRWLKLIGITLKGAAIRGNLDFLKLVAYHPAMLPFNHITTWRPEVGSIDRLTPIGITIYEAQTCTRSPEVHQYLQSFLIGSLMEQDSYLSIREFVSHCEWGNKSMVSYFLDQGMCVEPANKYDRTSPLGIAAQHCRHDVVDLLLERGADPNFQSSNQFKITALPMAASSGSLSMVRKLLDHGAYPNEKFNTIDRLPALWYAVATENTAMIELLESRGASFDIPVYNDLDGPAWVGGNAMEMAEELYLDSMVDLLKDRGIEIIERLNNTGCAPWQRWGLGNNPPRNNPHWAKYVRGEL</sequence>
<dbReference type="Gene3D" id="1.25.40.20">
    <property type="entry name" value="Ankyrin repeat-containing domain"/>
    <property type="match status" value="1"/>
</dbReference>
<evidence type="ECO:0008006" key="4">
    <source>
        <dbReference type="Google" id="ProtNLM"/>
    </source>
</evidence>
<dbReference type="Pfam" id="PF00023">
    <property type="entry name" value="Ank"/>
    <property type="match status" value="1"/>
</dbReference>
<organism evidence="2 3">
    <name type="scientific">Oculimacula yallundae</name>
    <dbReference type="NCBI Taxonomy" id="86028"/>
    <lineage>
        <taxon>Eukaryota</taxon>
        <taxon>Fungi</taxon>
        <taxon>Dikarya</taxon>
        <taxon>Ascomycota</taxon>
        <taxon>Pezizomycotina</taxon>
        <taxon>Leotiomycetes</taxon>
        <taxon>Helotiales</taxon>
        <taxon>Ploettnerulaceae</taxon>
        <taxon>Oculimacula</taxon>
    </lineage>
</organism>
<name>A0ABR4CJP9_9HELO</name>
<gene>
    <name evidence="2" type="ORF">VTL71DRAFT_13216</name>
</gene>
<keyword evidence="3" id="KW-1185">Reference proteome</keyword>
<protein>
    <recommendedName>
        <fullName evidence="4">Ankyrin</fullName>
    </recommendedName>
</protein>
<dbReference type="Pfam" id="PF12796">
    <property type="entry name" value="Ank_2"/>
    <property type="match status" value="1"/>
</dbReference>
<dbReference type="SUPFAM" id="SSF48403">
    <property type="entry name" value="Ankyrin repeat"/>
    <property type="match status" value="1"/>
</dbReference>
<accession>A0ABR4CJP9</accession>
<dbReference type="PANTHER" id="PTHR46224:SF64">
    <property type="entry name" value="IQ MOTIF AND ANKYRIN REPEAT DOMAIN-CONTAINING PROTEIN 1"/>
    <property type="match status" value="1"/>
</dbReference>
<dbReference type="PROSITE" id="PS50088">
    <property type="entry name" value="ANK_REPEAT"/>
    <property type="match status" value="1"/>
</dbReference>
<reference evidence="2 3" key="1">
    <citation type="journal article" date="2024" name="Commun. Biol.">
        <title>Comparative genomic analysis of thermophilic fungi reveals convergent evolutionary adaptations and gene losses.</title>
        <authorList>
            <person name="Steindorff A.S."/>
            <person name="Aguilar-Pontes M.V."/>
            <person name="Robinson A.J."/>
            <person name="Andreopoulos B."/>
            <person name="LaButti K."/>
            <person name="Kuo A."/>
            <person name="Mondo S."/>
            <person name="Riley R."/>
            <person name="Otillar R."/>
            <person name="Haridas S."/>
            <person name="Lipzen A."/>
            <person name="Grimwood J."/>
            <person name="Schmutz J."/>
            <person name="Clum A."/>
            <person name="Reid I.D."/>
            <person name="Moisan M.C."/>
            <person name="Butler G."/>
            <person name="Nguyen T.T.M."/>
            <person name="Dewar K."/>
            <person name="Conant G."/>
            <person name="Drula E."/>
            <person name="Henrissat B."/>
            <person name="Hansel C."/>
            <person name="Singer S."/>
            <person name="Hutchinson M.I."/>
            <person name="de Vries R.P."/>
            <person name="Natvig D.O."/>
            <person name="Powell A.J."/>
            <person name="Tsang A."/>
            <person name="Grigoriev I.V."/>
        </authorList>
    </citation>
    <scope>NUCLEOTIDE SEQUENCE [LARGE SCALE GENOMIC DNA]</scope>
    <source>
        <strain evidence="2 3">CBS 494.80</strain>
    </source>
</reference>
<dbReference type="PANTHER" id="PTHR46224">
    <property type="entry name" value="ANKYRIN REPEAT FAMILY PROTEIN"/>
    <property type="match status" value="1"/>
</dbReference>
<evidence type="ECO:0000313" key="3">
    <source>
        <dbReference type="Proteomes" id="UP001595075"/>
    </source>
</evidence>
<feature type="repeat" description="ANK" evidence="1">
    <location>
        <begin position="357"/>
        <end position="389"/>
    </location>
</feature>
<evidence type="ECO:0000313" key="2">
    <source>
        <dbReference type="EMBL" id="KAL2070190.1"/>
    </source>
</evidence>
<dbReference type="InterPro" id="IPR036770">
    <property type="entry name" value="Ankyrin_rpt-contain_sf"/>
</dbReference>
<dbReference type="PROSITE" id="PS50297">
    <property type="entry name" value="ANK_REP_REGION"/>
    <property type="match status" value="1"/>
</dbReference>
<dbReference type="InterPro" id="IPR002110">
    <property type="entry name" value="Ankyrin_rpt"/>
</dbReference>
<keyword evidence="1" id="KW-0040">ANK repeat</keyword>
<dbReference type="SMART" id="SM00248">
    <property type="entry name" value="ANK"/>
    <property type="match status" value="4"/>
</dbReference>
<evidence type="ECO:0000256" key="1">
    <source>
        <dbReference type="PROSITE-ProRule" id="PRU00023"/>
    </source>
</evidence>
<dbReference type="InterPro" id="IPR051616">
    <property type="entry name" value="Cul2-RING_E3_ligase_SR"/>
</dbReference>
<comment type="caution">
    <text evidence="2">The sequence shown here is derived from an EMBL/GenBank/DDBJ whole genome shotgun (WGS) entry which is preliminary data.</text>
</comment>
<dbReference type="EMBL" id="JAZHXI010000006">
    <property type="protein sequence ID" value="KAL2070190.1"/>
    <property type="molecule type" value="Genomic_DNA"/>
</dbReference>
<proteinExistence type="predicted"/>
<dbReference type="Proteomes" id="UP001595075">
    <property type="component" value="Unassembled WGS sequence"/>
</dbReference>